<dbReference type="EMBL" id="JANHOG010002659">
    <property type="protein sequence ID" value="KAJ3521201.1"/>
    <property type="molecule type" value="Genomic_DNA"/>
</dbReference>
<name>A0ACC1RL61_9APHY</name>
<proteinExistence type="predicted"/>
<gene>
    <name evidence="1" type="ORF">NM688_g9048</name>
</gene>
<keyword evidence="2" id="KW-1185">Reference proteome</keyword>
<dbReference type="Proteomes" id="UP001148662">
    <property type="component" value="Unassembled WGS sequence"/>
</dbReference>
<accession>A0ACC1RL61</accession>
<reference evidence="1" key="1">
    <citation type="submission" date="2022-07" db="EMBL/GenBank/DDBJ databases">
        <title>Genome Sequence of Phlebia brevispora.</title>
        <authorList>
            <person name="Buettner E."/>
        </authorList>
    </citation>
    <scope>NUCLEOTIDE SEQUENCE</scope>
    <source>
        <strain evidence="1">MPL23</strain>
    </source>
</reference>
<evidence type="ECO:0000313" key="1">
    <source>
        <dbReference type="EMBL" id="KAJ3521201.1"/>
    </source>
</evidence>
<protein>
    <submittedName>
        <fullName evidence="1">Uncharacterized protein</fullName>
    </submittedName>
</protein>
<evidence type="ECO:0000313" key="2">
    <source>
        <dbReference type="Proteomes" id="UP001148662"/>
    </source>
</evidence>
<comment type="caution">
    <text evidence="1">The sequence shown here is derived from an EMBL/GenBank/DDBJ whole genome shotgun (WGS) entry which is preliminary data.</text>
</comment>
<organism evidence="1 2">
    <name type="scientific">Phlebia brevispora</name>
    <dbReference type="NCBI Taxonomy" id="194682"/>
    <lineage>
        <taxon>Eukaryota</taxon>
        <taxon>Fungi</taxon>
        <taxon>Dikarya</taxon>
        <taxon>Basidiomycota</taxon>
        <taxon>Agaricomycotina</taxon>
        <taxon>Agaricomycetes</taxon>
        <taxon>Polyporales</taxon>
        <taxon>Meruliaceae</taxon>
        <taxon>Phlebia</taxon>
    </lineage>
</organism>
<sequence>MSDNRSFISDNTRFHNGSFVYGRAYDEQSRSPVPKLQTAFRQIPTPGPSRHVPSAASLSPVFHDPGRVNDSGPYGTSPDVHTPVTFSQALHHSPSYRDQYSQMNSPSYYSPAEGSLPYTYPQPTSRVTDACSLASHSSSSHSPPAAPEQRLPSAQEKSPTTYIAPRSTPKRREKPRIALAPDQPLTTQGKPRARVYVACVQCRTRKIRCDGAKPTCHNCSRRTANGSEPLTPCQYDAAPKRRGPDKNPGSRQRLTTQEITEGGKVRRRRRRDTMPTDRTVPMTAQASSAPSSNVTGNMPHAVMTQIRPPNVLTSAVEALTRAPPEVTNTSHTLGKSDPYHGAQQPGVVQTAGLTTSPSNLIPSAGSISHPSSALQHIVPVNEPQFPQVRVLRTVPSYAAVPV</sequence>